<dbReference type="SUPFAM" id="SSF55347">
    <property type="entry name" value="Glyceraldehyde-3-phosphate dehydrogenase-like, C-terminal domain"/>
    <property type="match status" value="1"/>
</dbReference>
<gene>
    <name evidence="3" type="ORF">PHLGIDRAFT_124987</name>
</gene>
<dbReference type="InterPro" id="IPR000683">
    <property type="entry name" value="Gfo/Idh/MocA-like_OxRdtase_N"/>
</dbReference>
<name>A0A0C3SCZ3_PHLG1</name>
<sequence length="292" mass="30971">MVVVAVKVTDHKKAVTPAIKAGKAVFVEWPLGRGLDETKELAALAKQYGVRAIVGAQATQSPVLRKIAEVIKSGGIGRVLGTSVSGMLPKELGYWGPSITERSTYVADGDSGASLLDVAGGHFFAGLTYLLGDFTSVSATFATLYPTAELIDATYKPTGVQIARVSEDQLAFSGTLASGALVSFHIRSGASIAAPGRAPLVWIIDGEAGTIRVEGDSVLWQVAHPRNVLINGEKWEAEQELVDVTGNLQLAWEEFAKGPEGDYFKLDDAVRVHTLVDAVRRSARDGVRVDIA</sequence>
<feature type="domain" description="Gal80p-like C-terminal" evidence="2">
    <location>
        <begin position="62"/>
        <end position="215"/>
    </location>
</feature>
<dbReference type="Pfam" id="PF22685">
    <property type="entry name" value="Gal80p_C-like"/>
    <property type="match status" value="1"/>
</dbReference>
<evidence type="ECO:0000313" key="3">
    <source>
        <dbReference type="EMBL" id="KIP11347.1"/>
    </source>
</evidence>
<dbReference type="Pfam" id="PF01408">
    <property type="entry name" value="GFO_IDH_MocA"/>
    <property type="match status" value="1"/>
</dbReference>
<dbReference type="SUPFAM" id="SSF51735">
    <property type="entry name" value="NAD(P)-binding Rossmann-fold domains"/>
    <property type="match status" value="1"/>
</dbReference>
<dbReference type="PANTHER" id="PTHR43708:SF1">
    <property type="entry name" value="GALACTOSE_LACTOSE METABOLISM REGULATORY PROTEIN GAL80"/>
    <property type="match status" value="1"/>
</dbReference>
<evidence type="ECO:0000259" key="1">
    <source>
        <dbReference type="Pfam" id="PF01408"/>
    </source>
</evidence>
<dbReference type="EMBL" id="KN840447">
    <property type="protein sequence ID" value="KIP11347.1"/>
    <property type="molecule type" value="Genomic_DNA"/>
</dbReference>
<protein>
    <submittedName>
        <fullName evidence="3">Uncharacterized protein</fullName>
    </submittedName>
</protein>
<feature type="domain" description="Gfo/Idh/MocA-like oxidoreductase N-terminal" evidence="1">
    <location>
        <begin position="1"/>
        <end position="55"/>
    </location>
</feature>
<dbReference type="Gene3D" id="3.30.360.10">
    <property type="entry name" value="Dihydrodipicolinate Reductase, domain 2"/>
    <property type="match status" value="1"/>
</dbReference>
<dbReference type="GO" id="GO:0000166">
    <property type="term" value="F:nucleotide binding"/>
    <property type="evidence" value="ECO:0007669"/>
    <property type="project" value="InterPro"/>
</dbReference>
<dbReference type="InterPro" id="IPR055080">
    <property type="entry name" value="Gal80p-like_C"/>
</dbReference>
<dbReference type="InterPro" id="IPR051317">
    <property type="entry name" value="Gfo/Idh/MocA_oxidoreduct"/>
</dbReference>
<dbReference type="AlphaFoldDB" id="A0A0C3SCZ3"/>
<reference evidence="3 4" key="1">
    <citation type="journal article" date="2014" name="PLoS Genet.">
        <title>Analysis of the Phlebiopsis gigantea genome, transcriptome and secretome provides insight into its pioneer colonization strategies of wood.</title>
        <authorList>
            <person name="Hori C."/>
            <person name="Ishida T."/>
            <person name="Igarashi K."/>
            <person name="Samejima M."/>
            <person name="Suzuki H."/>
            <person name="Master E."/>
            <person name="Ferreira P."/>
            <person name="Ruiz-Duenas F.J."/>
            <person name="Held B."/>
            <person name="Canessa P."/>
            <person name="Larrondo L.F."/>
            <person name="Schmoll M."/>
            <person name="Druzhinina I.S."/>
            <person name="Kubicek C.P."/>
            <person name="Gaskell J.A."/>
            <person name="Kersten P."/>
            <person name="St John F."/>
            <person name="Glasner J."/>
            <person name="Sabat G."/>
            <person name="Splinter BonDurant S."/>
            <person name="Syed K."/>
            <person name="Yadav J."/>
            <person name="Mgbeahuruike A.C."/>
            <person name="Kovalchuk A."/>
            <person name="Asiegbu F.O."/>
            <person name="Lackner G."/>
            <person name="Hoffmeister D."/>
            <person name="Rencoret J."/>
            <person name="Gutierrez A."/>
            <person name="Sun H."/>
            <person name="Lindquist E."/>
            <person name="Barry K."/>
            <person name="Riley R."/>
            <person name="Grigoriev I.V."/>
            <person name="Henrissat B."/>
            <person name="Kues U."/>
            <person name="Berka R.M."/>
            <person name="Martinez A.T."/>
            <person name="Covert S.F."/>
            <person name="Blanchette R.A."/>
            <person name="Cullen D."/>
        </authorList>
    </citation>
    <scope>NUCLEOTIDE SEQUENCE [LARGE SCALE GENOMIC DNA]</scope>
    <source>
        <strain evidence="3 4">11061_1 CR5-6</strain>
    </source>
</reference>
<organism evidence="3 4">
    <name type="scientific">Phlebiopsis gigantea (strain 11061_1 CR5-6)</name>
    <name type="common">White-rot fungus</name>
    <name type="synonym">Peniophora gigantea</name>
    <dbReference type="NCBI Taxonomy" id="745531"/>
    <lineage>
        <taxon>Eukaryota</taxon>
        <taxon>Fungi</taxon>
        <taxon>Dikarya</taxon>
        <taxon>Basidiomycota</taxon>
        <taxon>Agaricomycotina</taxon>
        <taxon>Agaricomycetes</taxon>
        <taxon>Polyporales</taxon>
        <taxon>Phanerochaetaceae</taxon>
        <taxon>Phlebiopsis</taxon>
    </lineage>
</organism>
<dbReference type="InterPro" id="IPR036291">
    <property type="entry name" value="NAD(P)-bd_dom_sf"/>
</dbReference>
<evidence type="ECO:0000313" key="4">
    <source>
        <dbReference type="Proteomes" id="UP000053257"/>
    </source>
</evidence>
<accession>A0A0C3SCZ3</accession>
<dbReference type="PANTHER" id="PTHR43708">
    <property type="entry name" value="CONSERVED EXPRESSED OXIDOREDUCTASE (EUROFUNG)"/>
    <property type="match status" value="1"/>
</dbReference>
<dbReference type="HOGENOM" id="CLU_023194_25_0_1"/>
<keyword evidence="4" id="KW-1185">Reference proteome</keyword>
<proteinExistence type="predicted"/>
<dbReference type="OrthoDB" id="64915at2759"/>
<dbReference type="STRING" id="745531.A0A0C3SCZ3"/>
<evidence type="ECO:0000259" key="2">
    <source>
        <dbReference type="Pfam" id="PF22685"/>
    </source>
</evidence>
<dbReference type="Proteomes" id="UP000053257">
    <property type="component" value="Unassembled WGS sequence"/>
</dbReference>
<dbReference type="Gene3D" id="3.40.50.720">
    <property type="entry name" value="NAD(P)-binding Rossmann-like Domain"/>
    <property type="match status" value="1"/>
</dbReference>